<dbReference type="Proteomes" id="UP000332933">
    <property type="component" value="Unassembled WGS sequence"/>
</dbReference>
<keyword evidence="4" id="KW-1185">Reference proteome</keyword>
<dbReference type="EMBL" id="VJMH01005314">
    <property type="protein sequence ID" value="KAF0697500.1"/>
    <property type="molecule type" value="Genomic_DNA"/>
</dbReference>
<dbReference type="InterPro" id="IPR016024">
    <property type="entry name" value="ARM-type_fold"/>
</dbReference>
<organism evidence="3 4">
    <name type="scientific">Aphanomyces stellatus</name>
    <dbReference type="NCBI Taxonomy" id="120398"/>
    <lineage>
        <taxon>Eukaryota</taxon>
        <taxon>Sar</taxon>
        <taxon>Stramenopiles</taxon>
        <taxon>Oomycota</taxon>
        <taxon>Saprolegniomycetes</taxon>
        <taxon>Saprolegniales</taxon>
        <taxon>Verrucalvaceae</taxon>
        <taxon>Aphanomyces</taxon>
    </lineage>
</organism>
<dbReference type="PANTHER" id="PTHR19316">
    <property type="entry name" value="PROTEIN FOLDING REGULATOR"/>
    <property type="match status" value="1"/>
</dbReference>
<dbReference type="Gene3D" id="1.25.10.10">
    <property type="entry name" value="Leucine-rich Repeat Variant"/>
    <property type="match status" value="1"/>
</dbReference>
<proteinExistence type="predicted"/>
<sequence>MARKFILLLCLVGLSLFAAHAAPNGHAVAVVSVKSDDATQEHVCAADGTCSKNAAVAMATAAPAIFEPTLEWKEIQPNQAIPGGLHVRINLQTGKKEAKILTDDDDNVSPDAAGAHPTTNVYHKEGVLEKDEETPHRDENGRVIGESLYNALAQLPEPPTLDGMTIHEAYGKLTKEQFSAYIAKLWKLRQEELKEAAASIRDEAKYMQELIDTLVTPKTGDVDIHEANVVDALQHLEWEVQDLDKAKDFNTMGGLEATVQHLSAPSPRVRTMAAWVVGSAVKHYDQAQTWAVEAGALPPILKALAAVPTAVDDNRASVFAMQKKMLYALSSLLPAHEKAQRIFLRNDGLAILTQLLEHADVPPSIQHKTLVLARHLLLEHDLIDGPPALDHPLAAIQTYLRSPAFCIPTVAFLHKSETLGVRQQVDAIELMLAQVPPCAPLFQADAALRSTLSQLNQTWFTDMDMENEHKAESMRAIARLVHAITPTAV</sequence>
<evidence type="ECO:0000256" key="1">
    <source>
        <dbReference type="SAM" id="SignalP"/>
    </source>
</evidence>
<evidence type="ECO:0000313" key="4">
    <source>
        <dbReference type="Proteomes" id="UP000332933"/>
    </source>
</evidence>
<accession>A0A485KUD7</accession>
<dbReference type="SUPFAM" id="SSF48371">
    <property type="entry name" value="ARM repeat"/>
    <property type="match status" value="1"/>
</dbReference>
<dbReference type="InterPro" id="IPR050693">
    <property type="entry name" value="Hsp70_NEF-Inhibitors"/>
</dbReference>
<dbReference type="EMBL" id="CAADRA010005335">
    <property type="protein sequence ID" value="VFT88665.1"/>
    <property type="molecule type" value="Genomic_DNA"/>
</dbReference>
<gene>
    <name evidence="3" type="primary">Aste57867_11810</name>
    <name evidence="2" type="ORF">As57867_011765</name>
    <name evidence="3" type="ORF">ASTE57867_11810</name>
</gene>
<evidence type="ECO:0000313" key="3">
    <source>
        <dbReference type="EMBL" id="VFT88665.1"/>
    </source>
</evidence>
<evidence type="ECO:0000313" key="2">
    <source>
        <dbReference type="EMBL" id="KAF0697500.1"/>
    </source>
</evidence>
<feature type="signal peptide" evidence="1">
    <location>
        <begin position="1"/>
        <end position="21"/>
    </location>
</feature>
<keyword evidence="1" id="KW-0732">Signal</keyword>
<reference evidence="2" key="2">
    <citation type="submission" date="2019-06" db="EMBL/GenBank/DDBJ databases">
        <title>Genomics analysis of Aphanomyces spp. identifies a new class of oomycete effector associated with host adaptation.</title>
        <authorList>
            <person name="Gaulin E."/>
        </authorList>
    </citation>
    <scope>NUCLEOTIDE SEQUENCE</scope>
    <source>
        <strain evidence="2">CBS 578.67</strain>
    </source>
</reference>
<dbReference type="PANTHER" id="PTHR19316:SF18">
    <property type="entry name" value="HSP70-BINDING PROTEIN 1"/>
    <property type="match status" value="1"/>
</dbReference>
<dbReference type="OrthoDB" id="448649at2759"/>
<name>A0A485KUD7_9STRA</name>
<dbReference type="InterPro" id="IPR011989">
    <property type="entry name" value="ARM-like"/>
</dbReference>
<protein>
    <submittedName>
        <fullName evidence="3">Aste57867_11810 protein</fullName>
    </submittedName>
</protein>
<dbReference type="GO" id="GO:0005783">
    <property type="term" value="C:endoplasmic reticulum"/>
    <property type="evidence" value="ECO:0007669"/>
    <property type="project" value="TreeGrafter"/>
</dbReference>
<feature type="chain" id="PRO_5036355466" evidence="1">
    <location>
        <begin position="22"/>
        <end position="489"/>
    </location>
</feature>
<dbReference type="GO" id="GO:0000774">
    <property type="term" value="F:adenyl-nucleotide exchange factor activity"/>
    <property type="evidence" value="ECO:0007669"/>
    <property type="project" value="TreeGrafter"/>
</dbReference>
<dbReference type="AlphaFoldDB" id="A0A485KUD7"/>
<reference evidence="3 4" key="1">
    <citation type="submission" date="2019-03" db="EMBL/GenBank/DDBJ databases">
        <authorList>
            <person name="Gaulin E."/>
            <person name="Dumas B."/>
        </authorList>
    </citation>
    <scope>NUCLEOTIDE SEQUENCE [LARGE SCALE GENOMIC DNA]</scope>
    <source>
        <strain evidence="3">CBS 568.67</strain>
    </source>
</reference>